<proteinExistence type="predicted"/>
<organism evidence="1 2">
    <name type="scientific">Candidatus Gottesmanbacteria bacterium RIFCSPHIGHO2_01_FULL_42_12</name>
    <dbReference type="NCBI Taxonomy" id="1798377"/>
    <lineage>
        <taxon>Bacteria</taxon>
        <taxon>Candidatus Gottesmaniibacteriota</taxon>
    </lineage>
</organism>
<evidence type="ECO:0000313" key="1">
    <source>
        <dbReference type="EMBL" id="OGG07631.1"/>
    </source>
</evidence>
<dbReference type="Proteomes" id="UP000178681">
    <property type="component" value="Unassembled WGS sequence"/>
</dbReference>
<sequence>MRLSQKEFNEYWQGNKLAISFIGMSNTGKSYWSQKFAELNFKRINCDELIEAKLAPELKEQGYSGIEDVSKWMGQPYEKRFTANQQKYLDFEKDIIKQITAELKANQYGNVVIDTTGSFVHLEKSICSELKKHSVVVCIEATKDIRNKMFKLYIEKPKPVVFGNVFVLRKGETDEQTLKRCYQTLLDNRSRLYKQYADVVVPRDTITDNMSIKNFVSLLNNALA</sequence>
<evidence type="ECO:0000313" key="2">
    <source>
        <dbReference type="Proteomes" id="UP000178681"/>
    </source>
</evidence>
<reference evidence="1 2" key="1">
    <citation type="journal article" date="2016" name="Nat. Commun.">
        <title>Thousands of microbial genomes shed light on interconnected biogeochemical processes in an aquifer system.</title>
        <authorList>
            <person name="Anantharaman K."/>
            <person name="Brown C.T."/>
            <person name="Hug L.A."/>
            <person name="Sharon I."/>
            <person name="Castelle C.J."/>
            <person name="Probst A.J."/>
            <person name="Thomas B.C."/>
            <person name="Singh A."/>
            <person name="Wilkins M.J."/>
            <person name="Karaoz U."/>
            <person name="Brodie E.L."/>
            <person name="Williams K.H."/>
            <person name="Hubbard S.S."/>
            <person name="Banfield J.F."/>
        </authorList>
    </citation>
    <scope>NUCLEOTIDE SEQUENCE [LARGE SCALE GENOMIC DNA]</scope>
</reference>
<dbReference type="Gene3D" id="3.40.50.300">
    <property type="entry name" value="P-loop containing nucleotide triphosphate hydrolases"/>
    <property type="match status" value="1"/>
</dbReference>
<name>A0A1F5Z5B5_9BACT</name>
<dbReference type="STRING" id="1798377.A2872_00050"/>
<dbReference type="AlphaFoldDB" id="A0A1F5Z5B5"/>
<dbReference type="InterPro" id="IPR027417">
    <property type="entry name" value="P-loop_NTPase"/>
</dbReference>
<gene>
    <name evidence="1" type="ORF">A2872_00050</name>
</gene>
<protein>
    <recommendedName>
        <fullName evidence="3">Shikimate kinase</fullName>
    </recommendedName>
</protein>
<dbReference type="EMBL" id="MFJG01000004">
    <property type="protein sequence ID" value="OGG07631.1"/>
    <property type="molecule type" value="Genomic_DNA"/>
</dbReference>
<comment type="caution">
    <text evidence="1">The sequence shown here is derived from an EMBL/GenBank/DDBJ whole genome shotgun (WGS) entry which is preliminary data.</text>
</comment>
<evidence type="ECO:0008006" key="3">
    <source>
        <dbReference type="Google" id="ProtNLM"/>
    </source>
</evidence>
<dbReference type="SUPFAM" id="SSF52540">
    <property type="entry name" value="P-loop containing nucleoside triphosphate hydrolases"/>
    <property type="match status" value="1"/>
</dbReference>
<accession>A0A1F5Z5B5</accession>